<comment type="caution">
    <text evidence="1">The sequence shown here is derived from an EMBL/GenBank/DDBJ whole genome shotgun (WGS) entry which is preliminary data.</text>
</comment>
<accession>A0A0F9J4D1</accession>
<proteinExistence type="predicted"/>
<gene>
    <name evidence="1" type="ORF">LCGC14_1801310</name>
</gene>
<protein>
    <submittedName>
        <fullName evidence="1">Uncharacterized protein</fullName>
    </submittedName>
</protein>
<feature type="non-terminal residue" evidence="1">
    <location>
        <position position="1"/>
    </location>
</feature>
<organism evidence="1">
    <name type="scientific">marine sediment metagenome</name>
    <dbReference type="NCBI Taxonomy" id="412755"/>
    <lineage>
        <taxon>unclassified sequences</taxon>
        <taxon>metagenomes</taxon>
        <taxon>ecological metagenomes</taxon>
    </lineage>
</organism>
<sequence>RQGVWRRYRYSDLDLGSMIRHTDLLKEELRFPSYKLSGSVQCGQVIGISSSLRGGGNAMPIEP</sequence>
<dbReference type="AlphaFoldDB" id="A0A0F9J4D1"/>
<reference evidence="1" key="1">
    <citation type="journal article" date="2015" name="Nature">
        <title>Complex archaea that bridge the gap between prokaryotes and eukaryotes.</title>
        <authorList>
            <person name="Spang A."/>
            <person name="Saw J.H."/>
            <person name="Jorgensen S.L."/>
            <person name="Zaremba-Niedzwiedzka K."/>
            <person name="Martijn J."/>
            <person name="Lind A.E."/>
            <person name="van Eijk R."/>
            <person name="Schleper C."/>
            <person name="Guy L."/>
            <person name="Ettema T.J."/>
        </authorList>
    </citation>
    <scope>NUCLEOTIDE SEQUENCE</scope>
</reference>
<name>A0A0F9J4D1_9ZZZZ</name>
<dbReference type="EMBL" id="LAZR01017360">
    <property type="protein sequence ID" value="KKM00746.1"/>
    <property type="molecule type" value="Genomic_DNA"/>
</dbReference>
<evidence type="ECO:0000313" key="1">
    <source>
        <dbReference type="EMBL" id="KKM00746.1"/>
    </source>
</evidence>